<dbReference type="EMBL" id="AMGX01000037">
    <property type="protein sequence ID" value="EXJ55054.1"/>
    <property type="molecule type" value="Genomic_DNA"/>
</dbReference>
<dbReference type="Pfam" id="PF00067">
    <property type="entry name" value="p450"/>
    <property type="match status" value="1"/>
</dbReference>
<dbReference type="PRINTS" id="PR00385">
    <property type="entry name" value="P450"/>
</dbReference>
<dbReference type="Proteomes" id="UP000019471">
    <property type="component" value="Unassembled WGS sequence"/>
</dbReference>
<feature type="transmembrane region" description="Helical" evidence="6">
    <location>
        <begin position="32"/>
        <end position="54"/>
    </location>
</feature>
<dbReference type="InterPro" id="IPR002401">
    <property type="entry name" value="Cyt_P450_E_grp-I"/>
</dbReference>
<comment type="caution">
    <text evidence="7">The sequence shown here is derived from an EMBL/GenBank/DDBJ whole genome shotgun (WGS) entry which is preliminary data.</text>
</comment>
<evidence type="ECO:0000313" key="7">
    <source>
        <dbReference type="EMBL" id="EXJ55054.1"/>
    </source>
</evidence>
<keyword evidence="6" id="KW-1133">Transmembrane helix</keyword>
<reference evidence="7 8" key="1">
    <citation type="submission" date="2013-03" db="EMBL/GenBank/DDBJ databases">
        <title>The Genome Sequence of Cladophialophora psammophila CBS 110553.</title>
        <authorList>
            <consortium name="The Broad Institute Genomics Platform"/>
            <person name="Cuomo C."/>
            <person name="de Hoog S."/>
            <person name="Gorbushina A."/>
            <person name="Walker B."/>
            <person name="Young S.K."/>
            <person name="Zeng Q."/>
            <person name="Gargeya S."/>
            <person name="Fitzgerald M."/>
            <person name="Haas B."/>
            <person name="Abouelleil A."/>
            <person name="Allen A.W."/>
            <person name="Alvarado L."/>
            <person name="Arachchi H.M."/>
            <person name="Berlin A.M."/>
            <person name="Chapman S.B."/>
            <person name="Gainer-Dewar J."/>
            <person name="Goldberg J."/>
            <person name="Griggs A."/>
            <person name="Gujja S."/>
            <person name="Hansen M."/>
            <person name="Howarth C."/>
            <person name="Imamovic A."/>
            <person name="Ireland A."/>
            <person name="Larimer J."/>
            <person name="McCowan C."/>
            <person name="Murphy C."/>
            <person name="Pearson M."/>
            <person name="Poon T.W."/>
            <person name="Priest M."/>
            <person name="Roberts A."/>
            <person name="Saif S."/>
            <person name="Shea T."/>
            <person name="Sisk P."/>
            <person name="Sykes S."/>
            <person name="Wortman J."/>
            <person name="Nusbaum C."/>
            <person name="Birren B."/>
        </authorList>
    </citation>
    <scope>NUCLEOTIDE SEQUENCE [LARGE SCALE GENOMIC DNA]</scope>
    <source>
        <strain evidence="7 8">CBS 110553</strain>
    </source>
</reference>
<evidence type="ECO:0000256" key="1">
    <source>
        <dbReference type="ARBA" id="ARBA00001971"/>
    </source>
</evidence>
<dbReference type="RefSeq" id="XP_007751552.1">
    <property type="nucleotide sequence ID" value="XM_007753362.1"/>
</dbReference>
<protein>
    <recommendedName>
        <fullName evidence="9">Cytochrome P450 oxidoreductase</fullName>
    </recommendedName>
</protein>
<dbReference type="GeneID" id="19197479"/>
<dbReference type="eggNOG" id="KOG0158">
    <property type="taxonomic scope" value="Eukaryota"/>
</dbReference>
<dbReference type="InterPro" id="IPR050121">
    <property type="entry name" value="Cytochrome_P450_monoxygenase"/>
</dbReference>
<dbReference type="HOGENOM" id="CLU_001570_14_0_1"/>
<dbReference type="SUPFAM" id="SSF48264">
    <property type="entry name" value="Cytochrome P450"/>
    <property type="match status" value="1"/>
</dbReference>
<evidence type="ECO:0000256" key="6">
    <source>
        <dbReference type="SAM" id="Phobius"/>
    </source>
</evidence>
<evidence type="ECO:0000256" key="5">
    <source>
        <dbReference type="PIRSR" id="PIRSR602401-1"/>
    </source>
</evidence>
<dbReference type="PRINTS" id="PR00463">
    <property type="entry name" value="EP450I"/>
</dbReference>
<evidence type="ECO:0000256" key="3">
    <source>
        <dbReference type="ARBA" id="ARBA00022723"/>
    </source>
</evidence>
<dbReference type="STRING" id="1182543.W9W918"/>
<dbReference type="InterPro" id="IPR001128">
    <property type="entry name" value="Cyt_P450"/>
</dbReference>
<keyword evidence="3 5" id="KW-0479">Metal-binding</keyword>
<evidence type="ECO:0000256" key="2">
    <source>
        <dbReference type="ARBA" id="ARBA00010617"/>
    </source>
</evidence>
<sequence length="541" mass="62699">MALRNLQEQLDARWQLPSHHSITIWLADNPRLALLSSFLALLVVQLLLTTYRVFFHPLSRFPGPFLAKFSGLWRSNRYMKGTWHDDVLELHQKYGRIVRIAPNELSIVDEFAMKHLYGHGHNAKKTAWYKVWDPPNTAPQLFSELDKKYHAYLRKRVAGAYAMSSILKYEKYIQNCLDLLLWRLKEKAELGPSVDMAKWTNAFAFDVVGELAYGTQLGHLRTETDVNNLRANVFNIFFTLSNLGHFPGQAWIVNNSLTQGLLWMMRVPPVFAEFATWSRDRVKDRIENQDKIKRDDMLSHFCRMKCKDGSPAPLNEVLIEAMNLIGAGADTTSIGMRSCLHYLCKYPKYYRLVQDEVDNFYVANKGTEPITYLQTQQLPMLQAVVKEATRLLPSIVFQLLRHAPYNFTVRDQYIPAGTIVGISPMAQNRDRDIFGEDANEFRPERWLEDRDKAGYMDTSLMTFGGSGPRMCVGKNIALVEIHKFIAQLLYYFDVEMVDLKNPWRITTYWFAYQRDQHMKIRLRPGRTPLRPEGLALEKKSA</sequence>
<feature type="binding site" description="axial binding residue" evidence="5">
    <location>
        <position position="471"/>
    </location>
    <ligand>
        <name>heme</name>
        <dbReference type="ChEBI" id="CHEBI:30413"/>
    </ligand>
    <ligandPart>
        <name>Fe</name>
        <dbReference type="ChEBI" id="CHEBI:18248"/>
    </ligandPart>
</feature>
<keyword evidence="6" id="KW-0472">Membrane</keyword>
<proteinExistence type="inferred from homology"/>
<keyword evidence="8" id="KW-1185">Reference proteome</keyword>
<dbReference type="GO" id="GO:0016705">
    <property type="term" value="F:oxidoreductase activity, acting on paired donors, with incorporation or reduction of molecular oxygen"/>
    <property type="evidence" value="ECO:0007669"/>
    <property type="project" value="InterPro"/>
</dbReference>
<dbReference type="CDD" id="cd11060">
    <property type="entry name" value="CYP57A1-like"/>
    <property type="match status" value="1"/>
</dbReference>
<dbReference type="PANTHER" id="PTHR24305">
    <property type="entry name" value="CYTOCHROME P450"/>
    <property type="match status" value="1"/>
</dbReference>
<accession>W9W918</accession>
<dbReference type="GO" id="GO:0020037">
    <property type="term" value="F:heme binding"/>
    <property type="evidence" value="ECO:0007669"/>
    <property type="project" value="InterPro"/>
</dbReference>
<comment type="cofactor">
    <cofactor evidence="1 5">
        <name>heme</name>
        <dbReference type="ChEBI" id="CHEBI:30413"/>
    </cofactor>
</comment>
<dbReference type="OrthoDB" id="3934656at2759"/>
<dbReference type="AlphaFoldDB" id="W9W918"/>
<dbReference type="Gene3D" id="1.10.630.10">
    <property type="entry name" value="Cytochrome P450"/>
    <property type="match status" value="1"/>
</dbReference>
<name>W9W918_9EURO</name>
<keyword evidence="4 5" id="KW-0408">Iron</keyword>
<gene>
    <name evidence="7" type="ORF">A1O5_12793</name>
</gene>
<evidence type="ECO:0000313" key="8">
    <source>
        <dbReference type="Proteomes" id="UP000019471"/>
    </source>
</evidence>
<comment type="similarity">
    <text evidence="2">Belongs to the cytochrome P450 family.</text>
</comment>
<dbReference type="PANTHER" id="PTHR24305:SF232">
    <property type="entry name" value="P450, PUTATIVE (EUROFUNG)-RELATED"/>
    <property type="match status" value="1"/>
</dbReference>
<keyword evidence="6" id="KW-0812">Transmembrane</keyword>
<dbReference type="GO" id="GO:0004497">
    <property type="term" value="F:monooxygenase activity"/>
    <property type="evidence" value="ECO:0007669"/>
    <property type="project" value="InterPro"/>
</dbReference>
<dbReference type="GO" id="GO:0005506">
    <property type="term" value="F:iron ion binding"/>
    <property type="evidence" value="ECO:0007669"/>
    <property type="project" value="InterPro"/>
</dbReference>
<evidence type="ECO:0000256" key="4">
    <source>
        <dbReference type="ARBA" id="ARBA00023004"/>
    </source>
</evidence>
<organism evidence="7 8">
    <name type="scientific">Cladophialophora psammophila CBS 110553</name>
    <dbReference type="NCBI Taxonomy" id="1182543"/>
    <lineage>
        <taxon>Eukaryota</taxon>
        <taxon>Fungi</taxon>
        <taxon>Dikarya</taxon>
        <taxon>Ascomycota</taxon>
        <taxon>Pezizomycotina</taxon>
        <taxon>Eurotiomycetes</taxon>
        <taxon>Chaetothyriomycetidae</taxon>
        <taxon>Chaetothyriales</taxon>
        <taxon>Herpotrichiellaceae</taxon>
        <taxon>Cladophialophora</taxon>
    </lineage>
</organism>
<evidence type="ECO:0008006" key="9">
    <source>
        <dbReference type="Google" id="ProtNLM"/>
    </source>
</evidence>
<keyword evidence="5" id="KW-0349">Heme</keyword>
<dbReference type="InterPro" id="IPR036396">
    <property type="entry name" value="Cyt_P450_sf"/>
</dbReference>